<dbReference type="PANTHER" id="PTHR43580:SF3">
    <property type="entry name" value="6-PHOSPHOGLUCONATE DEHYDROGENASE FAMILY PROTEIN (AFU_ORTHOLOGUE AFUA_2G11600)"/>
    <property type="match status" value="1"/>
</dbReference>
<dbReference type="EMBL" id="JAQHRD010000002">
    <property type="protein sequence ID" value="KAJ6444228.1"/>
    <property type="molecule type" value="Genomic_DNA"/>
</dbReference>
<evidence type="ECO:0000313" key="7">
    <source>
        <dbReference type="EMBL" id="KAJ6444228.1"/>
    </source>
</evidence>
<dbReference type="InterPro" id="IPR015815">
    <property type="entry name" value="HIBADH-related"/>
</dbReference>
<sequence length="313" mass="33345">MAPTLLWVGVGNMGRGMCKNIVEKGQLTSPLLLFNRFTQRAVDLSRESPEVKVEPVDSLAAAVPRANVIFTCVANDAAVRELYDTMLGGGGGGLVRRKLFIECSTIHPETTEPLASQVLARGGEFVAAPVFGAPDAAEAGQLISVLAGPKTSIDGARPWFKGVMAGGQIDLVDEPCGKATTLKFLGNTFIFNMVEQLAEAHVVAEKSGLGTGAVHQLVDALFPGWYRATSTRMLTGDYHKREEPLFAVDNASKDARHAKAFAEAAGAELKMLEVVDAQFTKVKEHRGEAGDMVAVYGDARQDAGLEFENGPCP</sequence>
<dbReference type="Pfam" id="PF14833">
    <property type="entry name" value="NAD_binding_11"/>
    <property type="match status" value="1"/>
</dbReference>
<name>A0AB34FZL9_9HYPO</name>
<dbReference type="GO" id="GO:0051287">
    <property type="term" value="F:NAD binding"/>
    <property type="evidence" value="ECO:0007669"/>
    <property type="project" value="InterPro"/>
</dbReference>
<evidence type="ECO:0000259" key="6">
    <source>
        <dbReference type="Pfam" id="PF14833"/>
    </source>
</evidence>
<dbReference type="Gene3D" id="3.40.50.720">
    <property type="entry name" value="NAD(P)-binding Rossmann-like Domain"/>
    <property type="match status" value="1"/>
</dbReference>
<keyword evidence="8" id="KW-1185">Reference proteome</keyword>
<proteinExistence type="inferred from homology"/>
<dbReference type="InterPro" id="IPR029154">
    <property type="entry name" value="HIBADH-like_NADP-bd"/>
</dbReference>
<dbReference type="InterPro" id="IPR051265">
    <property type="entry name" value="HIBADH-related_NP60_sf"/>
</dbReference>
<dbReference type="InterPro" id="IPR036291">
    <property type="entry name" value="NAD(P)-bd_dom_sf"/>
</dbReference>
<dbReference type="PANTHER" id="PTHR43580">
    <property type="entry name" value="OXIDOREDUCTASE GLYR1-RELATED"/>
    <property type="match status" value="1"/>
</dbReference>
<dbReference type="SUPFAM" id="SSF48179">
    <property type="entry name" value="6-phosphogluconate dehydrogenase C-terminal domain-like"/>
    <property type="match status" value="1"/>
</dbReference>
<dbReference type="InterPro" id="IPR008927">
    <property type="entry name" value="6-PGluconate_DH-like_C_sf"/>
</dbReference>
<keyword evidence="2" id="KW-0560">Oxidoreductase</keyword>
<evidence type="ECO:0000256" key="1">
    <source>
        <dbReference type="ARBA" id="ARBA00007598"/>
    </source>
</evidence>
<dbReference type="Gene3D" id="1.10.1040.10">
    <property type="entry name" value="N-(1-d-carboxylethyl)-l-norvaline Dehydrogenase, domain 2"/>
    <property type="match status" value="1"/>
</dbReference>
<evidence type="ECO:0000256" key="4">
    <source>
        <dbReference type="PIRSR" id="PIRSR000103-1"/>
    </source>
</evidence>
<dbReference type="GO" id="GO:0050661">
    <property type="term" value="F:NADP binding"/>
    <property type="evidence" value="ECO:0007669"/>
    <property type="project" value="InterPro"/>
</dbReference>
<reference evidence="7" key="1">
    <citation type="submission" date="2023-01" db="EMBL/GenBank/DDBJ databases">
        <title>The growth and conidiation of Purpureocillium lavendulum are regulated by nitrogen source and histone H3K14 acetylation.</title>
        <authorList>
            <person name="Tang P."/>
            <person name="Han J."/>
            <person name="Zhang C."/>
            <person name="Tang P."/>
            <person name="Qi F."/>
            <person name="Zhang K."/>
            <person name="Liang L."/>
        </authorList>
    </citation>
    <scope>NUCLEOTIDE SEQUENCE</scope>
    <source>
        <strain evidence="7">YMF1.00683</strain>
    </source>
</reference>
<protein>
    <submittedName>
        <fullName evidence="7">6-phosphogluconate dehydrogenase</fullName>
    </submittedName>
</protein>
<feature type="active site" evidence="4">
    <location>
        <position position="183"/>
    </location>
</feature>
<comment type="caution">
    <text evidence="7">The sequence shown here is derived from an EMBL/GenBank/DDBJ whole genome shotgun (WGS) entry which is preliminary data.</text>
</comment>
<evidence type="ECO:0000256" key="3">
    <source>
        <dbReference type="ARBA" id="ARBA00023027"/>
    </source>
</evidence>
<dbReference type="InterPro" id="IPR013328">
    <property type="entry name" value="6PGD_dom2"/>
</dbReference>
<comment type="similarity">
    <text evidence="1">Belongs to the HIBADH-related family. NP60 subfamily.</text>
</comment>
<evidence type="ECO:0000313" key="8">
    <source>
        <dbReference type="Proteomes" id="UP001163105"/>
    </source>
</evidence>
<dbReference type="SUPFAM" id="SSF51735">
    <property type="entry name" value="NAD(P)-binding Rossmann-fold domains"/>
    <property type="match status" value="1"/>
</dbReference>
<dbReference type="PIRSF" id="PIRSF000103">
    <property type="entry name" value="HIBADH"/>
    <property type="match status" value="1"/>
</dbReference>
<feature type="domain" description="3-hydroxyisobutyrate dehydrogenase-like NAD-binding" evidence="6">
    <location>
        <begin position="177"/>
        <end position="296"/>
    </location>
</feature>
<dbReference type="Proteomes" id="UP001163105">
    <property type="component" value="Unassembled WGS sequence"/>
</dbReference>
<keyword evidence="3" id="KW-0520">NAD</keyword>
<feature type="domain" description="6-phosphogluconate dehydrogenase NADP-binding" evidence="5">
    <location>
        <begin position="7"/>
        <end position="162"/>
    </location>
</feature>
<dbReference type="AlphaFoldDB" id="A0AB34FZL9"/>
<gene>
    <name evidence="7" type="ORF">O9K51_02622</name>
</gene>
<accession>A0AB34FZL9</accession>
<dbReference type="InterPro" id="IPR006115">
    <property type="entry name" value="6PGDH_NADP-bd"/>
</dbReference>
<dbReference type="GO" id="GO:0016491">
    <property type="term" value="F:oxidoreductase activity"/>
    <property type="evidence" value="ECO:0007669"/>
    <property type="project" value="UniProtKB-KW"/>
</dbReference>
<dbReference type="Pfam" id="PF03446">
    <property type="entry name" value="NAD_binding_2"/>
    <property type="match status" value="1"/>
</dbReference>
<evidence type="ECO:0000259" key="5">
    <source>
        <dbReference type="Pfam" id="PF03446"/>
    </source>
</evidence>
<organism evidence="7 8">
    <name type="scientific">Purpureocillium lavendulum</name>
    <dbReference type="NCBI Taxonomy" id="1247861"/>
    <lineage>
        <taxon>Eukaryota</taxon>
        <taxon>Fungi</taxon>
        <taxon>Dikarya</taxon>
        <taxon>Ascomycota</taxon>
        <taxon>Pezizomycotina</taxon>
        <taxon>Sordariomycetes</taxon>
        <taxon>Hypocreomycetidae</taxon>
        <taxon>Hypocreales</taxon>
        <taxon>Ophiocordycipitaceae</taxon>
        <taxon>Purpureocillium</taxon>
    </lineage>
</organism>
<evidence type="ECO:0000256" key="2">
    <source>
        <dbReference type="ARBA" id="ARBA00023002"/>
    </source>
</evidence>